<feature type="domain" description="Aminopeptidase P N-terminal" evidence="11">
    <location>
        <begin position="2"/>
        <end position="134"/>
    </location>
</feature>
<name>A0A4T0UP81_9NEIS</name>
<dbReference type="AlphaFoldDB" id="A0A4T0UP81"/>
<keyword evidence="7" id="KW-0378">Hydrolase</keyword>
<keyword evidence="12" id="KW-0031">Aminopeptidase</keyword>
<evidence type="ECO:0000313" key="12">
    <source>
        <dbReference type="EMBL" id="TIC80558.1"/>
    </source>
</evidence>
<dbReference type="Gene3D" id="3.40.350.10">
    <property type="entry name" value="Creatinase/prolidase N-terminal domain"/>
    <property type="match status" value="1"/>
</dbReference>
<dbReference type="InterPro" id="IPR000994">
    <property type="entry name" value="Pept_M24"/>
</dbReference>
<evidence type="ECO:0000256" key="7">
    <source>
        <dbReference type="ARBA" id="ARBA00022801"/>
    </source>
</evidence>
<evidence type="ECO:0000259" key="11">
    <source>
        <dbReference type="SMART" id="SM01011"/>
    </source>
</evidence>
<dbReference type="InterPro" id="IPR036005">
    <property type="entry name" value="Creatinase/aminopeptidase-like"/>
</dbReference>
<reference evidence="12 13" key="1">
    <citation type="submission" date="2019-04" db="EMBL/GenBank/DDBJ databases">
        <title>Crenobacter sp. nov.</title>
        <authorList>
            <person name="Shi S."/>
        </authorList>
    </citation>
    <scope>NUCLEOTIDE SEQUENCE [LARGE SCALE GENOMIC DNA]</scope>
    <source>
        <strain evidence="12 13">GY 70310</strain>
    </source>
</reference>
<dbReference type="GO" id="GO:0030145">
    <property type="term" value="F:manganese ion binding"/>
    <property type="evidence" value="ECO:0007669"/>
    <property type="project" value="InterPro"/>
</dbReference>
<dbReference type="Proteomes" id="UP000308891">
    <property type="component" value="Unassembled WGS sequence"/>
</dbReference>
<dbReference type="PANTHER" id="PTHR43226">
    <property type="entry name" value="XAA-PRO AMINOPEPTIDASE 3"/>
    <property type="match status" value="1"/>
</dbReference>
<gene>
    <name evidence="12" type="ORF">E5K04_12045</name>
</gene>
<dbReference type="GO" id="GO:0006508">
    <property type="term" value="P:proteolysis"/>
    <property type="evidence" value="ECO:0007669"/>
    <property type="project" value="UniProtKB-KW"/>
</dbReference>
<evidence type="ECO:0000256" key="3">
    <source>
        <dbReference type="ARBA" id="ARBA00008766"/>
    </source>
</evidence>
<comment type="catalytic activity">
    <reaction evidence="1">
        <text>Release of any N-terminal amino acid, including proline, that is linked to proline, even from a dipeptide or tripeptide.</text>
        <dbReference type="EC" id="3.4.11.9"/>
    </reaction>
</comment>
<evidence type="ECO:0000256" key="10">
    <source>
        <dbReference type="RuleBase" id="RU000590"/>
    </source>
</evidence>
<comment type="caution">
    <text evidence="12">The sequence shown here is derived from an EMBL/GenBank/DDBJ whole genome shotgun (WGS) entry which is preliminary data.</text>
</comment>
<comment type="similarity">
    <text evidence="3 10">Belongs to the peptidase M24B family.</text>
</comment>
<accession>A0A4T0UP81</accession>
<evidence type="ECO:0000256" key="9">
    <source>
        <dbReference type="ARBA" id="ARBA00023211"/>
    </source>
</evidence>
<dbReference type="EMBL" id="STGJ01000013">
    <property type="protein sequence ID" value="TIC80558.1"/>
    <property type="molecule type" value="Genomic_DNA"/>
</dbReference>
<dbReference type="SUPFAM" id="SSF55920">
    <property type="entry name" value="Creatinase/aminopeptidase"/>
    <property type="match status" value="1"/>
</dbReference>
<dbReference type="CDD" id="cd01087">
    <property type="entry name" value="Prolidase"/>
    <property type="match status" value="1"/>
</dbReference>
<dbReference type="GO" id="GO:0070006">
    <property type="term" value="F:metalloaminopeptidase activity"/>
    <property type="evidence" value="ECO:0007669"/>
    <property type="project" value="InterPro"/>
</dbReference>
<evidence type="ECO:0000313" key="13">
    <source>
        <dbReference type="Proteomes" id="UP000308891"/>
    </source>
</evidence>
<protein>
    <recommendedName>
        <fullName evidence="4">Xaa-Pro aminopeptidase</fullName>
        <ecNumber evidence="4">3.4.11.9</ecNumber>
    </recommendedName>
</protein>
<dbReference type="EC" id="3.4.11.9" evidence="4"/>
<dbReference type="InterPro" id="IPR001131">
    <property type="entry name" value="Peptidase_M24B_aminopep-P_CS"/>
</dbReference>
<sequence length="462" mass="49734">MFAAEVYAARRARLAEAGLDGLLLFVGNVDAPMNYAHNPYPFVQDSSFRYFFGLDMQGLAGVVDAQSGEAVLFGDEPDVADIVWTGPVPSLAERAAKAGIAATRPYAELLEALAEARAAGRAVHYLQPYRGETRLELARLFGVSPAEAGGAFSHPLTHAVVALREIKEAGEVAEIEQALAVTRQMHLAAMRTAKAGVPEYQVVGAMEGLMRAHDLHLAYPSIFSRRGEVLHNEHHRGVLQAGDLALNDTGCTSAGGYASDITRTLPVGGRFSDRQREIYDTVLAMQLAVIDALRPGVRYLDMHKLAAKVMVERMARLGFFHGDADEIVESGAYAIAFPHGLGHQIGLDVHDMEALGEDLVGYGEGLSRSPLFGMGYLRLAKTLREGMVITVEPGVYFIPALIEAWRADGLHAGMIDYARFAEYAGFGGVRIEDNVLITADGCRVLGEPIPKTADEVEAAMAG</sequence>
<dbReference type="Pfam" id="PF05195">
    <property type="entry name" value="AMP_N"/>
    <property type="match status" value="1"/>
</dbReference>
<dbReference type="InterPro" id="IPR052433">
    <property type="entry name" value="X-Pro_dipept-like"/>
</dbReference>
<evidence type="ECO:0000256" key="4">
    <source>
        <dbReference type="ARBA" id="ARBA00012574"/>
    </source>
</evidence>
<evidence type="ECO:0000256" key="8">
    <source>
        <dbReference type="ARBA" id="ARBA00023049"/>
    </source>
</evidence>
<comment type="cofactor">
    <cofactor evidence="2">
        <name>Mn(2+)</name>
        <dbReference type="ChEBI" id="CHEBI:29035"/>
    </cofactor>
</comment>
<evidence type="ECO:0000256" key="5">
    <source>
        <dbReference type="ARBA" id="ARBA00022670"/>
    </source>
</evidence>
<dbReference type="OrthoDB" id="9806388at2"/>
<dbReference type="SUPFAM" id="SSF53092">
    <property type="entry name" value="Creatinase/prolidase N-terminal domain"/>
    <property type="match status" value="1"/>
</dbReference>
<dbReference type="Gene3D" id="3.90.230.10">
    <property type="entry name" value="Creatinase/methionine aminopeptidase superfamily"/>
    <property type="match status" value="1"/>
</dbReference>
<dbReference type="RefSeq" id="WP_136554415.1">
    <property type="nucleotide sequence ID" value="NZ_STGJ01000013.1"/>
</dbReference>
<proteinExistence type="inferred from homology"/>
<dbReference type="Pfam" id="PF00557">
    <property type="entry name" value="Peptidase_M24"/>
    <property type="match status" value="1"/>
</dbReference>
<organism evidence="12 13">
    <name type="scientific">Crenobacter intestini</name>
    <dbReference type="NCBI Taxonomy" id="2563443"/>
    <lineage>
        <taxon>Bacteria</taxon>
        <taxon>Pseudomonadati</taxon>
        <taxon>Pseudomonadota</taxon>
        <taxon>Betaproteobacteria</taxon>
        <taxon>Neisseriales</taxon>
        <taxon>Neisseriaceae</taxon>
        <taxon>Crenobacter</taxon>
    </lineage>
</organism>
<dbReference type="GO" id="GO:0005829">
    <property type="term" value="C:cytosol"/>
    <property type="evidence" value="ECO:0007669"/>
    <property type="project" value="TreeGrafter"/>
</dbReference>
<evidence type="ECO:0000256" key="1">
    <source>
        <dbReference type="ARBA" id="ARBA00001424"/>
    </source>
</evidence>
<keyword evidence="5" id="KW-0645">Protease</keyword>
<evidence type="ECO:0000256" key="2">
    <source>
        <dbReference type="ARBA" id="ARBA00001936"/>
    </source>
</evidence>
<dbReference type="SMART" id="SM01011">
    <property type="entry name" value="AMP_N"/>
    <property type="match status" value="1"/>
</dbReference>
<keyword evidence="9" id="KW-0464">Manganese</keyword>
<evidence type="ECO:0000256" key="6">
    <source>
        <dbReference type="ARBA" id="ARBA00022723"/>
    </source>
</evidence>
<dbReference type="PROSITE" id="PS00491">
    <property type="entry name" value="PROLINE_PEPTIDASE"/>
    <property type="match status" value="1"/>
</dbReference>
<dbReference type="InterPro" id="IPR007865">
    <property type="entry name" value="Aminopep_P_N"/>
</dbReference>
<keyword evidence="8" id="KW-0482">Metalloprotease</keyword>
<keyword evidence="13" id="KW-1185">Reference proteome</keyword>
<dbReference type="PANTHER" id="PTHR43226:SF4">
    <property type="entry name" value="XAA-PRO AMINOPEPTIDASE 3"/>
    <property type="match status" value="1"/>
</dbReference>
<dbReference type="InterPro" id="IPR029149">
    <property type="entry name" value="Creatin/AminoP/Spt16_N"/>
</dbReference>
<keyword evidence="6 10" id="KW-0479">Metal-binding</keyword>